<keyword evidence="2" id="KW-0336">GPI-anchor</keyword>
<evidence type="ECO:0000256" key="3">
    <source>
        <dbReference type="ARBA" id="ARBA00022729"/>
    </source>
</evidence>
<dbReference type="Proteomes" id="UP000729402">
    <property type="component" value="Unassembled WGS sequence"/>
</dbReference>
<dbReference type="InterPro" id="IPR041846">
    <property type="entry name" value="ENL_dom"/>
</dbReference>
<evidence type="ECO:0000256" key="4">
    <source>
        <dbReference type="ARBA" id="ARBA00023136"/>
    </source>
</evidence>
<dbReference type="GO" id="GO:0005886">
    <property type="term" value="C:plasma membrane"/>
    <property type="evidence" value="ECO:0007669"/>
    <property type="project" value="TreeGrafter"/>
</dbReference>
<feature type="signal peptide" evidence="12">
    <location>
        <begin position="1"/>
        <end position="37"/>
    </location>
</feature>
<organism evidence="14 15">
    <name type="scientific">Zizania palustris</name>
    <name type="common">Northern wild rice</name>
    <dbReference type="NCBI Taxonomy" id="103762"/>
    <lineage>
        <taxon>Eukaryota</taxon>
        <taxon>Viridiplantae</taxon>
        <taxon>Streptophyta</taxon>
        <taxon>Embryophyta</taxon>
        <taxon>Tracheophyta</taxon>
        <taxon>Spermatophyta</taxon>
        <taxon>Magnoliopsida</taxon>
        <taxon>Liliopsida</taxon>
        <taxon>Poales</taxon>
        <taxon>Poaceae</taxon>
        <taxon>BOP clade</taxon>
        <taxon>Oryzoideae</taxon>
        <taxon>Oryzeae</taxon>
        <taxon>Zizaniinae</taxon>
        <taxon>Zizania</taxon>
    </lineage>
</organism>
<evidence type="ECO:0000256" key="1">
    <source>
        <dbReference type="ARBA" id="ARBA00004589"/>
    </source>
</evidence>
<evidence type="ECO:0000256" key="5">
    <source>
        <dbReference type="ARBA" id="ARBA00023157"/>
    </source>
</evidence>
<keyword evidence="3 12" id="KW-0732">Signal</keyword>
<reference evidence="14" key="1">
    <citation type="journal article" date="2021" name="bioRxiv">
        <title>Whole Genome Assembly and Annotation of Northern Wild Rice, Zizania palustris L., Supports a Whole Genome Duplication in the Zizania Genus.</title>
        <authorList>
            <person name="Haas M."/>
            <person name="Kono T."/>
            <person name="Macchietto M."/>
            <person name="Millas R."/>
            <person name="McGilp L."/>
            <person name="Shao M."/>
            <person name="Duquette J."/>
            <person name="Hirsch C.N."/>
            <person name="Kimball J."/>
        </authorList>
    </citation>
    <scope>NUCLEOTIDE SEQUENCE</scope>
    <source>
        <tissue evidence="14">Fresh leaf tissue</tissue>
    </source>
</reference>
<evidence type="ECO:0000256" key="7">
    <source>
        <dbReference type="ARBA" id="ARBA00023288"/>
    </source>
</evidence>
<keyword evidence="15" id="KW-1185">Reference proteome</keyword>
<dbReference type="GO" id="GO:0009055">
    <property type="term" value="F:electron transfer activity"/>
    <property type="evidence" value="ECO:0007669"/>
    <property type="project" value="InterPro"/>
</dbReference>
<dbReference type="PANTHER" id="PTHR33021">
    <property type="entry name" value="BLUE COPPER PROTEIN"/>
    <property type="match status" value="1"/>
</dbReference>
<evidence type="ECO:0000313" key="15">
    <source>
        <dbReference type="Proteomes" id="UP000729402"/>
    </source>
</evidence>
<name>A0A8J5RFF6_ZIZPA</name>
<feature type="compositionally biased region" description="Gly residues" evidence="10">
    <location>
        <begin position="161"/>
        <end position="170"/>
    </location>
</feature>
<proteinExistence type="inferred from homology"/>
<protein>
    <recommendedName>
        <fullName evidence="13">Phytocyanin domain-containing protein</fullName>
    </recommendedName>
</protein>
<evidence type="ECO:0000256" key="11">
    <source>
        <dbReference type="SAM" id="Phobius"/>
    </source>
</evidence>
<feature type="transmembrane region" description="Helical" evidence="11">
    <location>
        <begin position="190"/>
        <end position="211"/>
    </location>
</feature>
<reference evidence="14" key="2">
    <citation type="submission" date="2021-02" db="EMBL/GenBank/DDBJ databases">
        <authorList>
            <person name="Kimball J.A."/>
            <person name="Haas M.W."/>
            <person name="Macchietto M."/>
            <person name="Kono T."/>
            <person name="Duquette J."/>
            <person name="Shao M."/>
        </authorList>
    </citation>
    <scope>NUCLEOTIDE SEQUENCE</scope>
    <source>
        <tissue evidence="14">Fresh leaf tissue</tissue>
    </source>
</reference>
<sequence length="214" mass="21634">MAPAMAAGLRKPQQALSLAASSLVLLLFAASAAGAGALVFHVGGPRGWRVPDANTSYGWWAMNNRFHVGDGLYFKFENDSVLVVDRAAFDVCNTTEPIARFADGATTVRLDRPGFFCFISGEPGHCEEGQKLVVRVMVHPAVQAAAVSPGPAYAPATSQPGRGGGGGSSGSGARAGPTGRPHRPGASSGAAAVAPGAALALAMAALAGLVLRVQ</sequence>
<dbReference type="CDD" id="cd11019">
    <property type="entry name" value="OsENODL1_like"/>
    <property type="match status" value="1"/>
</dbReference>
<feature type="compositionally biased region" description="Low complexity" evidence="10">
    <location>
        <begin position="171"/>
        <end position="190"/>
    </location>
</feature>
<dbReference type="AlphaFoldDB" id="A0A8J5RFF6"/>
<evidence type="ECO:0000313" key="14">
    <source>
        <dbReference type="EMBL" id="KAG8052676.1"/>
    </source>
</evidence>
<dbReference type="PANTHER" id="PTHR33021:SF14">
    <property type="entry name" value="OS01G0272700 PROTEIN"/>
    <property type="match status" value="1"/>
</dbReference>
<dbReference type="PROSITE" id="PS51485">
    <property type="entry name" value="PHYTOCYANIN"/>
    <property type="match status" value="1"/>
</dbReference>
<dbReference type="GO" id="GO:0098552">
    <property type="term" value="C:side of membrane"/>
    <property type="evidence" value="ECO:0007669"/>
    <property type="project" value="UniProtKB-KW"/>
</dbReference>
<evidence type="ECO:0000256" key="2">
    <source>
        <dbReference type="ARBA" id="ARBA00022622"/>
    </source>
</evidence>
<evidence type="ECO:0000259" key="13">
    <source>
        <dbReference type="PROSITE" id="PS51485"/>
    </source>
</evidence>
<comment type="subcellular location">
    <subcellularLocation>
        <location evidence="9">Endomembrane system</location>
        <topology evidence="9">Lipid-anchor</topology>
    </subcellularLocation>
    <subcellularLocation>
        <location evidence="1">Membrane</location>
        <topology evidence="1">Lipid-anchor</topology>
        <topology evidence="1">GPI-anchor</topology>
    </subcellularLocation>
</comment>
<keyword evidence="11" id="KW-0812">Transmembrane</keyword>
<comment type="similarity">
    <text evidence="8">Belongs to the early nodulin-like (ENODL) family.</text>
</comment>
<keyword evidence="4 11" id="KW-0472">Membrane</keyword>
<evidence type="ECO:0000256" key="8">
    <source>
        <dbReference type="ARBA" id="ARBA00035011"/>
    </source>
</evidence>
<dbReference type="InterPro" id="IPR039391">
    <property type="entry name" value="Phytocyanin-like"/>
</dbReference>
<gene>
    <name evidence="14" type="ORF">GUJ93_ZPchr0001g31081</name>
</gene>
<dbReference type="EMBL" id="JAAALK010000288">
    <property type="protein sequence ID" value="KAG8052676.1"/>
    <property type="molecule type" value="Genomic_DNA"/>
</dbReference>
<keyword evidence="7" id="KW-0449">Lipoprotein</keyword>
<evidence type="ECO:0000256" key="10">
    <source>
        <dbReference type="SAM" id="MobiDB-lite"/>
    </source>
</evidence>
<evidence type="ECO:0000256" key="9">
    <source>
        <dbReference type="ARBA" id="ARBA00037868"/>
    </source>
</evidence>
<keyword evidence="11" id="KW-1133">Transmembrane helix</keyword>
<feature type="region of interest" description="Disordered" evidence="10">
    <location>
        <begin position="149"/>
        <end position="190"/>
    </location>
</feature>
<dbReference type="InterPro" id="IPR003245">
    <property type="entry name" value="Phytocyanin_dom"/>
</dbReference>
<keyword evidence="5" id="KW-1015">Disulfide bond</keyword>
<accession>A0A8J5RFF6</accession>
<evidence type="ECO:0000256" key="6">
    <source>
        <dbReference type="ARBA" id="ARBA00023180"/>
    </source>
</evidence>
<dbReference type="FunFam" id="2.60.40.420:FF:000010">
    <property type="entry name" value="Early nodulin-like protein 1"/>
    <property type="match status" value="1"/>
</dbReference>
<dbReference type="GO" id="GO:0012505">
    <property type="term" value="C:endomembrane system"/>
    <property type="evidence" value="ECO:0007669"/>
    <property type="project" value="UniProtKB-SubCell"/>
</dbReference>
<dbReference type="OrthoDB" id="959565at2759"/>
<feature type="domain" description="Phytocyanin" evidence="13">
    <location>
        <begin position="38"/>
        <end position="138"/>
    </location>
</feature>
<comment type="caution">
    <text evidence="14">The sequence shown here is derived from an EMBL/GenBank/DDBJ whole genome shotgun (WGS) entry which is preliminary data.</text>
</comment>
<dbReference type="Pfam" id="PF02298">
    <property type="entry name" value="Cu_bind_like"/>
    <property type="match status" value="1"/>
</dbReference>
<feature type="chain" id="PRO_5035183232" description="Phytocyanin domain-containing protein" evidence="12">
    <location>
        <begin position="38"/>
        <end position="214"/>
    </location>
</feature>
<evidence type="ECO:0000256" key="12">
    <source>
        <dbReference type="SAM" id="SignalP"/>
    </source>
</evidence>
<keyword evidence="6" id="KW-0325">Glycoprotein</keyword>